<accession>A0ACC1HK08</accession>
<name>A0ACC1HK08_9FUNG</name>
<reference evidence="1" key="1">
    <citation type="submission" date="2022-06" db="EMBL/GenBank/DDBJ databases">
        <title>Phylogenomic reconstructions and comparative analyses of Kickxellomycotina fungi.</title>
        <authorList>
            <person name="Reynolds N.K."/>
            <person name="Stajich J.E."/>
            <person name="Barry K."/>
            <person name="Grigoriev I.V."/>
            <person name="Crous P."/>
            <person name="Smith M.E."/>
        </authorList>
    </citation>
    <scope>NUCLEOTIDE SEQUENCE</scope>
    <source>
        <strain evidence="1">RSA 2271</strain>
    </source>
</reference>
<protein>
    <submittedName>
        <fullName evidence="1">Uncharacterized protein</fullName>
    </submittedName>
</protein>
<dbReference type="Proteomes" id="UP001145114">
    <property type="component" value="Unassembled WGS sequence"/>
</dbReference>
<feature type="non-terminal residue" evidence="1">
    <location>
        <position position="270"/>
    </location>
</feature>
<dbReference type="EMBL" id="JAMZIH010003679">
    <property type="protein sequence ID" value="KAJ1676671.1"/>
    <property type="molecule type" value="Genomic_DNA"/>
</dbReference>
<gene>
    <name evidence="1" type="ORF">EV182_007717</name>
</gene>
<evidence type="ECO:0000313" key="1">
    <source>
        <dbReference type="EMBL" id="KAJ1676671.1"/>
    </source>
</evidence>
<comment type="caution">
    <text evidence="1">The sequence shown here is derived from an EMBL/GenBank/DDBJ whole genome shotgun (WGS) entry which is preliminary data.</text>
</comment>
<organism evidence="1 2">
    <name type="scientific">Spiromyces aspiralis</name>
    <dbReference type="NCBI Taxonomy" id="68401"/>
    <lineage>
        <taxon>Eukaryota</taxon>
        <taxon>Fungi</taxon>
        <taxon>Fungi incertae sedis</taxon>
        <taxon>Zoopagomycota</taxon>
        <taxon>Kickxellomycotina</taxon>
        <taxon>Kickxellomycetes</taxon>
        <taxon>Kickxellales</taxon>
        <taxon>Kickxellaceae</taxon>
        <taxon>Spiromyces</taxon>
    </lineage>
</organism>
<keyword evidence="2" id="KW-1185">Reference proteome</keyword>
<evidence type="ECO:0000313" key="2">
    <source>
        <dbReference type="Proteomes" id="UP001145114"/>
    </source>
</evidence>
<sequence>QNPLASAETPGGLAKVTQRGSRRTRSTGTQDSAATAPNNQPANNLSEGDNVEKGQIGPMAADLLSPIIGSPPPESELSGRSGIPISQGRWPGQTVVPEAFPATLPNADGFEQFRGAATPAVIQSQRQSQQQQQQQAIKPIPTGHRRKESLSTAVAGPAQLIPILIRWTRPGEHVYMAGSFNDWRYKVKLHKTGSGEWQAVVDLPPGTHCIKFIVDDQWQCSSDFLIAPDDDGNLVNYINVDKHHHYRPDAWHPAGLDAMEIDEEAADQSL</sequence>
<proteinExistence type="predicted"/>
<feature type="non-terminal residue" evidence="1">
    <location>
        <position position="1"/>
    </location>
</feature>